<gene>
    <name evidence="10" type="ORF">MNBD_IGNAVI01-1160</name>
</gene>
<dbReference type="Pfam" id="PF01715">
    <property type="entry name" value="IPPT"/>
    <property type="match status" value="1"/>
</dbReference>
<dbReference type="HAMAP" id="MF_00185">
    <property type="entry name" value="IPP_trans"/>
    <property type="match status" value="1"/>
</dbReference>
<comment type="catalytic activity">
    <reaction evidence="9">
        <text>adenosine(37) in tRNA + dimethylallyl diphosphate = N(6)-dimethylallyladenosine(37) in tRNA + diphosphate</text>
        <dbReference type="Rhea" id="RHEA:26482"/>
        <dbReference type="Rhea" id="RHEA-COMP:10162"/>
        <dbReference type="Rhea" id="RHEA-COMP:10375"/>
        <dbReference type="ChEBI" id="CHEBI:33019"/>
        <dbReference type="ChEBI" id="CHEBI:57623"/>
        <dbReference type="ChEBI" id="CHEBI:74411"/>
        <dbReference type="ChEBI" id="CHEBI:74415"/>
        <dbReference type="EC" id="2.5.1.75"/>
    </reaction>
</comment>
<dbReference type="InterPro" id="IPR018022">
    <property type="entry name" value="IPT"/>
</dbReference>
<dbReference type="NCBIfam" id="TIGR00174">
    <property type="entry name" value="miaA"/>
    <property type="match status" value="1"/>
</dbReference>
<keyword evidence="6" id="KW-0547">Nucleotide-binding</keyword>
<dbReference type="PANTHER" id="PTHR11088:SF60">
    <property type="entry name" value="TRNA DIMETHYLALLYLTRANSFERASE"/>
    <property type="match status" value="1"/>
</dbReference>
<dbReference type="SUPFAM" id="SSF52540">
    <property type="entry name" value="P-loop containing nucleoside triphosphate hydrolases"/>
    <property type="match status" value="2"/>
</dbReference>
<evidence type="ECO:0000256" key="1">
    <source>
        <dbReference type="ARBA" id="ARBA00001946"/>
    </source>
</evidence>
<comment type="cofactor">
    <cofactor evidence="1">
        <name>Mg(2+)</name>
        <dbReference type="ChEBI" id="CHEBI:18420"/>
    </cofactor>
</comment>
<dbReference type="EC" id="2.5.1.75" evidence="3"/>
<evidence type="ECO:0000256" key="5">
    <source>
        <dbReference type="ARBA" id="ARBA00022694"/>
    </source>
</evidence>
<evidence type="ECO:0000256" key="8">
    <source>
        <dbReference type="ARBA" id="ARBA00022842"/>
    </source>
</evidence>
<sequence length="304" mass="35613">MKEKLIVILGPTAVGKTRFAVRLADKFNGEIISADSRQVYKHMDIGTGKDLNDYKIGDREIPYHLIDIIEPTEEFDLFHFRKLFKDAFEKITFKNHVPLLVGGTGLYIHSVLKNYKMSEVEFDTVRHKELEQLSIEKLRAIVIEKIPNAHNTTDLIEKARMIKAIMIAEQKELTVKDEDLDFSTLVIGLKDNREKVKENITKRLKQRLQNGMIEEVEDLIRSGITHEKLDFFGLEYKFIGRYLKGELNYNDMYQKLNGAIHKFAKRQMTWFRKMEREGIVIHWIEKENEDEAYSLVENFLDADS</sequence>
<dbReference type="PANTHER" id="PTHR11088">
    <property type="entry name" value="TRNA DIMETHYLALLYLTRANSFERASE"/>
    <property type="match status" value="1"/>
</dbReference>
<organism evidence="10">
    <name type="scientific">hydrothermal vent metagenome</name>
    <dbReference type="NCBI Taxonomy" id="652676"/>
    <lineage>
        <taxon>unclassified sequences</taxon>
        <taxon>metagenomes</taxon>
        <taxon>ecological metagenomes</taxon>
    </lineage>
</organism>
<dbReference type="InterPro" id="IPR027417">
    <property type="entry name" value="P-loop_NTPase"/>
</dbReference>
<accession>A0A3B1C494</accession>
<evidence type="ECO:0000256" key="3">
    <source>
        <dbReference type="ARBA" id="ARBA00012665"/>
    </source>
</evidence>
<dbReference type="GO" id="GO:0006400">
    <property type="term" value="P:tRNA modification"/>
    <property type="evidence" value="ECO:0007669"/>
    <property type="project" value="TreeGrafter"/>
</dbReference>
<keyword evidence="4 10" id="KW-0808">Transferase</keyword>
<name>A0A3B1C494_9ZZZZ</name>
<evidence type="ECO:0000256" key="6">
    <source>
        <dbReference type="ARBA" id="ARBA00022741"/>
    </source>
</evidence>
<keyword evidence="5" id="KW-0819">tRNA processing</keyword>
<proteinExistence type="inferred from homology"/>
<reference evidence="10" key="1">
    <citation type="submission" date="2018-06" db="EMBL/GenBank/DDBJ databases">
        <authorList>
            <person name="Zhirakovskaya E."/>
        </authorList>
    </citation>
    <scope>NUCLEOTIDE SEQUENCE</scope>
</reference>
<protein>
    <recommendedName>
        <fullName evidence="3">tRNA dimethylallyltransferase</fullName>
        <ecNumber evidence="3">2.5.1.75</ecNumber>
    </recommendedName>
</protein>
<evidence type="ECO:0000313" key="10">
    <source>
        <dbReference type="EMBL" id="VAX18844.1"/>
    </source>
</evidence>
<evidence type="ECO:0000256" key="4">
    <source>
        <dbReference type="ARBA" id="ARBA00022679"/>
    </source>
</evidence>
<comment type="similarity">
    <text evidence="2">Belongs to the IPP transferase family.</text>
</comment>
<dbReference type="GO" id="GO:0052381">
    <property type="term" value="F:tRNA dimethylallyltransferase activity"/>
    <property type="evidence" value="ECO:0007669"/>
    <property type="project" value="UniProtKB-EC"/>
</dbReference>
<dbReference type="GO" id="GO:0005524">
    <property type="term" value="F:ATP binding"/>
    <property type="evidence" value="ECO:0007669"/>
    <property type="project" value="UniProtKB-KW"/>
</dbReference>
<dbReference type="InterPro" id="IPR039657">
    <property type="entry name" value="Dimethylallyltransferase"/>
</dbReference>
<dbReference type="EMBL" id="UOGD01000116">
    <property type="protein sequence ID" value="VAX18844.1"/>
    <property type="molecule type" value="Genomic_DNA"/>
</dbReference>
<evidence type="ECO:0000256" key="9">
    <source>
        <dbReference type="ARBA" id="ARBA00049563"/>
    </source>
</evidence>
<evidence type="ECO:0000256" key="7">
    <source>
        <dbReference type="ARBA" id="ARBA00022840"/>
    </source>
</evidence>
<keyword evidence="8" id="KW-0460">Magnesium</keyword>
<dbReference type="Gene3D" id="3.40.50.300">
    <property type="entry name" value="P-loop containing nucleotide triphosphate hydrolases"/>
    <property type="match status" value="2"/>
</dbReference>
<evidence type="ECO:0000256" key="2">
    <source>
        <dbReference type="ARBA" id="ARBA00005842"/>
    </source>
</evidence>
<keyword evidence="7" id="KW-0067">ATP-binding</keyword>
<dbReference type="AlphaFoldDB" id="A0A3B1C494"/>